<accession>A0ABN7W518</accession>
<name>A0ABN7W518_GIGMA</name>
<protein>
    <submittedName>
        <fullName evidence="1">4682_t:CDS:1</fullName>
    </submittedName>
</protein>
<gene>
    <name evidence="1" type="ORF">GMARGA_LOCUS26729</name>
</gene>
<reference evidence="1 2" key="1">
    <citation type="submission" date="2021-06" db="EMBL/GenBank/DDBJ databases">
        <authorList>
            <person name="Kallberg Y."/>
            <person name="Tangrot J."/>
            <person name="Rosling A."/>
        </authorList>
    </citation>
    <scope>NUCLEOTIDE SEQUENCE [LARGE SCALE GENOMIC DNA]</scope>
    <source>
        <strain evidence="1 2">120-4 pot B 10/14</strain>
    </source>
</reference>
<proteinExistence type="predicted"/>
<evidence type="ECO:0000313" key="2">
    <source>
        <dbReference type="Proteomes" id="UP000789901"/>
    </source>
</evidence>
<evidence type="ECO:0000313" key="1">
    <source>
        <dbReference type="EMBL" id="CAG8817155.1"/>
    </source>
</evidence>
<dbReference type="Proteomes" id="UP000789901">
    <property type="component" value="Unassembled WGS sequence"/>
</dbReference>
<dbReference type="EMBL" id="CAJVQB010031623">
    <property type="protein sequence ID" value="CAG8817155.1"/>
    <property type="molecule type" value="Genomic_DNA"/>
</dbReference>
<organism evidence="1 2">
    <name type="scientific">Gigaspora margarita</name>
    <dbReference type="NCBI Taxonomy" id="4874"/>
    <lineage>
        <taxon>Eukaryota</taxon>
        <taxon>Fungi</taxon>
        <taxon>Fungi incertae sedis</taxon>
        <taxon>Mucoromycota</taxon>
        <taxon>Glomeromycotina</taxon>
        <taxon>Glomeromycetes</taxon>
        <taxon>Diversisporales</taxon>
        <taxon>Gigasporaceae</taxon>
        <taxon>Gigaspora</taxon>
    </lineage>
</organism>
<keyword evidence="2" id="KW-1185">Reference proteome</keyword>
<sequence>MDDKKLKNISNNLLNIRKEEFKKISDKLLNIKAEIKHVAKDAFEDKNKLNDDELKNVCAIFDAFSRSEFSLVKKIGNYYKGCFHRDGIGGCSKNEKEAIKCFEIAAMGDNEEAKEAKKQLILKFYLFSFLN</sequence>
<comment type="caution">
    <text evidence="1">The sequence shown here is derived from an EMBL/GenBank/DDBJ whole genome shotgun (WGS) entry which is preliminary data.</text>
</comment>